<dbReference type="Proteomes" id="UP001521150">
    <property type="component" value="Unassembled WGS sequence"/>
</dbReference>
<dbReference type="Gene3D" id="1.10.287.3510">
    <property type="match status" value="1"/>
</dbReference>
<evidence type="ECO:0000256" key="2">
    <source>
        <dbReference type="ARBA" id="ARBA00022475"/>
    </source>
</evidence>
<keyword evidence="5 6" id="KW-0472">Membrane</keyword>
<keyword evidence="8" id="KW-1185">Reference proteome</keyword>
<gene>
    <name evidence="7" type="ORF">LWC34_04305</name>
</gene>
<evidence type="ECO:0000256" key="6">
    <source>
        <dbReference type="SAM" id="Phobius"/>
    </source>
</evidence>
<feature type="transmembrane region" description="Helical" evidence="6">
    <location>
        <begin position="99"/>
        <end position="117"/>
    </location>
</feature>
<evidence type="ECO:0000256" key="3">
    <source>
        <dbReference type="ARBA" id="ARBA00022692"/>
    </source>
</evidence>
<feature type="transmembrane region" description="Helical" evidence="6">
    <location>
        <begin position="60"/>
        <end position="79"/>
    </location>
</feature>
<reference evidence="7 8" key="1">
    <citation type="submission" date="2021-12" db="EMBL/GenBank/DDBJ databases">
        <title>Genome sequence of Kibdelosporangium philippinense ATCC 49844.</title>
        <authorList>
            <person name="Fedorov E.A."/>
            <person name="Omeragic M."/>
            <person name="Shalygina K.F."/>
            <person name="Maclea K.S."/>
        </authorList>
    </citation>
    <scope>NUCLEOTIDE SEQUENCE [LARGE SCALE GENOMIC DNA]</scope>
    <source>
        <strain evidence="7 8">ATCC 49844</strain>
    </source>
</reference>
<evidence type="ECO:0000313" key="8">
    <source>
        <dbReference type="Proteomes" id="UP001521150"/>
    </source>
</evidence>
<comment type="subcellular location">
    <subcellularLocation>
        <location evidence="1">Cell membrane</location>
        <topology evidence="1">Multi-pass membrane protein</topology>
    </subcellularLocation>
</comment>
<keyword evidence="2" id="KW-1003">Cell membrane</keyword>
<sequence>MGESLYVQLLDLACGGLLLTSVLVLWRRELAVIIRVFALQGLALAILVGVLAAHENSLDLWVVAIGVLVLRAGVLPYLLRRALASAGESRRETRPLVNVAASLLAAAVLTLLAYAVSQPLVRLAPSAATQAIPVGMTVVLIGFFVLVTRRRALSQLVGFLLMDNGITAVGFLTTAEVSLIVELGVSLDVLLAALVLQVLTARMRETFGDTDLDELRELRD</sequence>
<dbReference type="PANTHER" id="PTHR38601">
    <property type="entry name" value="HYDROGENASE-4 COMPONENT E"/>
    <property type="match status" value="1"/>
</dbReference>
<protein>
    <recommendedName>
        <fullName evidence="9">Hydrogenase-4 component E</fullName>
    </recommendedName>
</protein>
<evidence type="ECO:0000256" key="5">
    <source>
        <dbReference type="ARBA" id="ARBA00023136"/>
    </source>
</evidence>
<feature type="transmembrane region" description="Helical" evidence="6">
    <location>
        <begin position="33"/>
        <end position="54"/>
    </location>
</feature>
<evidence type="ECO:0000256" key="4">
    <source>
        <dbReference type="ARBA" id="ARBA00022989"/>
    </source>
</evidence>
<dbReference type="InterPro" id="IPR038730">
    <property type="entry name" value="HyfE-like"/>
</dbReference>
<feature type="transmembrane region" description="Helical" evidence="6">
    <location>
        <begin position="179"/>
        <end position="199"/>
    </location>
</feature>
<keyword evidence="3 6" id="KW-0812">Transmembrane</keyword>
<feature type="transmembrane region" description="Helical" evidence="6">
    <location>
        <begin position="123"/>
        <end position="146"/>
    </location>
</feature>
<evidence type="ECO:0008006" key="9">
    <source>
        <dbReference type="Google" id="ProtNLM"/>
    </source>
</evidence>
<name>A0ABS8Z5K5_9PSEU</name>
<comment type="caution">
    <text evidence="7">The sequence shown here is derived from an EMBL/GenBank/DDBJ whole genome shotgun (WGS) entry which is preliminary data.</text>
</comment>
<evidence type="ECO:0000256" key="1">
    <source>
        <dbReference type="ARBA" id="ARBA00004651"/>
    </source>
</evidence>
<keyword evidence="4 6" id="KW-1133">Transmembrane helix</keyword>
<feature type="transmembrane region" description="Helical" evidence="6">
    <location>
        <begin position="153"/>
        <end position="173"/>
    </location>
</feature>
<evidence type="ECO:0000313" key="7">
    <source>
        <dbReference type="EMBL" id="MCE7002050.1"/>
    </source>
</evidence>
<proteinExistence type="predicted"/>
<feature type="transmembrane region" description="Helical" evidence="6">
    <location>
        <begin position="6"/>
        <end position="26"/>
    </location>
</feature>
<dbReference type="RefSeq" id="WP_233723088.1">
    <property type="nucleotide sequence ID" value="NZ_JAJVCN010000001.1"/>
</dbReference>
<dbReference type="PANTHER" id="PTHR38601:SF1">
    <property type="entry name" value="HYDROGENASE-4 COMPONENT E"/>
    <property type="match status" value="1"/>
</dbReference>
<dbReference type="EMBL" id="JAJVCN010000001">
    <property type="protein sequence ID" value="MCE7002050.1"/>
    <property type="molecule type" value="Genomic_DNA"/>
</dbReference>
<accession>A0ABS8Z5K5</accession>
<organism evidence="7 8">
    <name type="scientific">Kibdelosporangium philippinense</name>
    <dbReference type="NCBI Taxonomy" id="211113"/>
    <lineage>
        <taxon>Bacteria</taxon>
        <taxon>Bacillati</taxon>
        <taxon>Actinomycetota</taxon>
        <taxon>Actinomycetes</taxon>
        <taxon>Pseudonocardiales</taxon>
        <taxon>Pseudonocardiaceae</taxon>
        <taxon>Kibdelosporangium</taxon>
    </lineage>
</organism>